<dbReference type="EMBL" id="GECZ01000263">
    <property type="protein sequence ID" value="JAS69506.1"/>
    <property type="molecule type" value="Transcribed_RNA"/>
</dbReference>
<dbReference type="GO" id="GO:0008270">
    <property type="term" value="F:zinc ion binding"/>
    <property type="evidence" value="ECO:0007669"/>
    <property type="project" value="UniProtKB-KW"/>
</dbReference>
<feature type="compositionally biased region" description="Polar residues" evidence="2">
    <location>
        <begin position="10"/>
        <end position="24"/>
    </location>
</feature>
<reference evidence="4" key="1">
    <citation type="submission" date="2015-11" db="EMBL/GenBank/DDBJ databases">
        <title>De novo transcriptome assembly of four potential Pierce s Disease insect vectors from Arizona vineyards.</title>
        <authorList>
            <person name="Tassone E.E."/>
        </authorList>
    </citation>
    <scope>NUCLEOTIDE SEQUENCE</scope>
</reference>
<gene>
    <name evidence="4" type="ORF">g.2481</name>
</gene>
<dbReference type="PROSITE" id="PS00028">
    <property type="entry name" value="ZINC_FINGER_C2H2_1"/>
    <property type="match status" value="1"/>
</dbReference>
<feature type="compositionally biased region" description="Acidic residues" evidence="2">
    <location>
        <begin position="83"/>
        <end position="92"/>
    </location>
</feature>
<keyword evidence="1" id="KW-0479">Metal-binding</keyword>
<feature type="non-terminal residue" evidence="4">
    <location>
        <position position="159"/>
    </location>
</feature>
<evidence type="ECO:0000256" key="2">
    <source>
        <dbReference type="SAM" id="MobiDB-lite"/>
    </source>
</evidence>
<feature type="non-terminal residue" evidence="4">
    <location>
        <position position="1"/>
    </location>
</feature>
<name>A0A1B6H4B0_9HEMI</name>
<feature type="region of interest" description="Disordered" evidence="2">
    <location>
        <begin position="69"/>
        <end position="118"/>
    </location>
</feature>
<feature type="compositionally biased region" description="Basic residues" evidence="2">
    <location>
        <begin position="97"/>
        <end position="114"/>
    </location>
</feature>
<keyword evidence="1" id="KW-0862">Zinc</keyword>
<evidence type="ECO:0000259" key="3">
    <source>
        <dbReference type="PROSITE" id="PS50157"/>
    </source>
</evidence>
<keyword evidence="1" id="KW-0863">Zinc-finger</keyword>
<dbReference type="InterPro" id="IPR013087">
    <property type="entry name" value="Znf_C2H2_type"/>
</dbReference>
<organism evidence="4">
    <name type="scientific">Cuerna arida</name>
    <dbReference type="NCBI Taxonomy" id="1464854"/>
    <lineage>
        <taxon>Eukaryota</taxon>
        <taxon>Metazoa</taxon>
        <taxon>Ecdysozoa</taxon>
        <taxon>Arthropoda</taxon>
        <taxon>Hexapoda</taxon>
        <taxon>Insecta</taxon>
        <taxon>Pterygota</taxon>
        <taxon>Neoptera</taxon>
        <taxon>Paraneoptera</taxon>
        <taxon>Hemiptera</taxon>
        <taxon>Auchenorrhyncha</taxon>
        <taxon>Membracoidea</taxon>
        <taxon>Cicadellidae</taxon>
        <taxon>Cicadellinae</taxon>
        <taxon>Proconiini</taxon>
        <taxon>Cuerna</taxon>
    </lineage>
</organism>
<proteinExistence type="predicted"/>
<dbReference type="AlphaFoldDB" id="A0A1B6H4B0"/>
<accession>A0A1B6H4B0</accession>
<evidence type="ECO:0000313" key="4">
    <source>
        <dbReference type="EMBL" id="JAS69506.1"/>
    </source>
</evidence>
<dbReference type="PROSITE" id="PS50157">
    <property type="entry name" value="ZINC_FINGER_C2H2_2"/>
    <property type="match status" value="1"/>
</dbReference>
<evidence type="ECO:0000256" key="1">
    <source>
        <dbReference type="PROSITE-ProRule" id="PRU00042"/>
    </source>
</evidence>
<protein>
    <recommendedName>
        <fullName evidence="3">C2H2-type domain-containing protein</fullName>
    </recommendedName>
</protein>
<feature type="compositionally biased region" description="Low complexity" evidence="2">
    <location>
        <begin position="25"/>
        <end position="42"/>
    </location>
</feature>
<sequence>SEAESPTGIEENTQSEDMQSSIDWNGQNNSQQQQDQDNNMSNDYINLHSFLKFNNSNHAIKREIVHVGDLGNENDDNLQITEENPDGNDEVDTNGPKAKRKKKYKKPPKPKKPKPGQVHIATNLDGTLLFCCPECHMAYREKELLEQHLAVHKIERRFI</sequence>
<feature type="region of interest" description="Disordered" evidence="2">
    <location>
        <begin position="1"/>
        <end position="42"/>
    </location>
</feature>
<feature type="domain" description="C2H2-type" evidence="3">
    <location>
        <begin position="130"/>
        <end position="157"/>
    </location>
</feature>